<dbReference type="AlphaFoldDB" id="A0A852Z0D0"/>
<sequence>MLSLTGTKVAARELNRRYSNAKTRLKISNPAGNPSGRAQTWELITTKIDPHFTPTFAQP</sequence>
<name>A0A852Z0D0_9ACTN</name>
<dbReference type="Proteomes" id="UP000548304">
    <property type="component" value="Unassembled WGS sequence"/>
</dbReference>
<evidence type="ECO:0000313" key="1">
    <source>
        <dbReference type="EMBL" id="NYH79249.1"/>
    </source>
</evidence>
<gene>
    <name evidence="1" type="ORF">FHR84_002583</name>
</gene>
<organism evidence="1 2">
    <name type="scientific">Actinopolyspora biskrensis</name>
    <dbReference type="NCBI Taxonomy" id="1470178"/>
    <lineage>
        <taxon>Bacteria</taxon>
        <taxon>Bacillati</taxon>
        <taxon>Actinomycetota</taxon>
        <taxon>Actinomycetes</taxon>
        <taxon>Actinopolysporales</taxon>
        <taxon>Actinopolysporaceae</taxon>
        <taxon>Actinopolyspora</taxon>
    </lineage>
</organism>
<proteinExistence type="predicted"/>
<dbReference type="EMBL" id="JACBYW010000004">
    <property type="protein sequence ID" value="NYH79249.1"/>
    <property type="molecule type" value="Genomic_DNA"/>
</dbReference>
<comment type="caution">
    <text evidence="1">The sequence shown here is derived from an EMBL/GenBank/DDBJ whole genome shotgun (WGS) entry which is preliminary data.</text>
</comment>
<accession>A0A852Z0D0</accession>
<keyword evidence="2" id="KW-1185">Reference proteome</keyword>
<evidence type="ECO:0000313" key="2">
    <source>
        <dbReference type="Proteomes" id="UP000548304"/>
    </source>
</evidence>
<protein>
    <submittedName>
        <fullName evidence="1">Uncharacterized protein</fullName>
    </submittedName>
</protein>
<reference evidence="1 2" key="1">
    <citation type="submission" date="2020-07" db="EMBL/GenBank/DDBJ databases">
        <title>Genomic Encyclopedia of Type Strains, Phase III (KMG-III): the genomes of soil and plant-associated and newly described type strains.</title>
        <authorList>
            <person name="Whitman W."/>
        </authorList>
    </citation>
    <scope>NUCLEOTIDE SEQUENCE [LARGE SCALE GENOMIC DNA]</scope>
    <source>
        <strain evidence="1 2">CECT 8576</strain>
    </source>
</reference>